<evidence type="ECO:0000256" key="1">
    <source>
        <dbReference type="ARBA" id="ARBA00004370"/>
    </source>
</evidence>
<evidence type="ECO:0000256" key="3">
    <source>
        <dbReference type="ARBA" id="ARBA00022692"/>
    </source>
</evidence>
<reference evidence="7" key="2">
    <citation type="journal article" date="2021" name="Sci. Data">
        <title>Chromosome-scale genome sequencing, assembly and annotation of six genomes from subfamily Leishmaniinae.</title>
        <authorList>
            <person name="Almutairi H."/>
            <person name="Urbaniak M.D."/>
            <person name="Bates M.D."/>
            <person name="Jariyapan N."/>
            <person name="Kwakye-Nuako G."/>
            <person name="Thomaz Soccol V."/>
            <person name="Al-Salem W.S."/>
            <person name="Dillon R.J."/>
            <person name="Bates P.A."/>
            <person name="Gatherer D."/>
        </authorList>
    </citation>
    <scope>NUCLEOTIDE SEQUENCE [LARGE SCALE GENOMIC DNA]</scope>
</reference>
<sequence>MEERRMFQALSAETIGRFHERQLWGGTVAADDDDCDHVENARGAPAPHCEAPETQIPVRAGAFSPHSTDHHDSGEARVARASCAVLASVVAGSLCGVALKRITLTVAGSVGAIVIGAQVLCWMGYATVEWGTIIRTCAPSVLQGYRPRKAEPKSHHALTHERVLCTLKAVMPRRASFWAGVVIGVALS</sequence>
<dbReference type="EMBL" id="JAFEUZ010000030">
    <property type="protein sequence ID" value="KAG5472506.1"/>
    <property type="molecule type" value="Genomic_DNA"/>
</dbReference>
<reference evidence="7" key="1">
    <citation type="journal article" date="2021" name="Microbiol. Resour. Announc.">
        <title>LGAAP: Leishmaniinae Genome Assembly and Annotation Pipeline.</title>
        <authorList>
            <person name="Almutairi H."/>
            <person name="Urbaniak M.D."/>
            <person name="Bates M.D."/>
            <person name="Jariyapan N."/>
            <person name="Kwakye-Nuako G."/>
            <person name="Thomaz-Soccol V."/>
            <person name="Al-Salem W.S."/>
            <person name="Dillon R.J."/>
            <person name="Bates P.A."/>
            <person name="Gatherer D."/>
        </authorList>
    </citation>
    <scope>NUCLEOTIDE SEQUENCE [LARGE SCALE GENOMIC DNA]</scope>
</reference>
<dbReference type="AlphaFoldDB" id="A0A836KFV1"/>
<evidence type="ECO:0000256" key="5">
    <source>
        <dbReference type="ARBA" id="ARBA00023136"/>
    </source>
</evidence>
<name>A0A836KFV1_9TRYP</name>
<dbReference type="Pfam" id="PF04930">
    <property type="entry name" value="FUN14"/>
    <property type="match status" value="1"/>
</dbReference>
<dbReference type="KEGG" id="lmat:92513950"/>
<comment type="similarity">
    <text evidence="2">Belongs to the FUN14 family.</text>
</comment>
<organism evidence="6 7">
    <name type="scientific">Leishmania martiniquensis</name>
    <dbReference type="NCBI Taxonomy" id="1580590"/>
    <lineage>
        <taxon>Eukaryota</taxon>
        <taxon>Discoba</taxon>
        <taxon>Euglenozoa</taxon>
        <taxon>Kinetoplastea</taxon>
        <taxon>Metakinetoplastina</taxon>
        <taxon>Trypanosomatida</taxon>
        <taxon>Trypanosomatidae</taxon>
        <taxon>Leishmaniinae</taxon>
        <taxon>Leishmania</taxon>
    </lineage>
</organism>
<keyword evidence="4" id="KW-1133">Transmembrane helix</keyword>
<dbReference type="GeneID" id="92513950"/>
<dbReference type="OrthoDB" id="271914at2759"/>
<protein>
    <recommendedName>
        <fullName evidence="8">Transmembrane protein</fullName>
    </recommendedName>
</protein>
<evidence type="ECO:0000313" key="6">
    <source>
        <dbReference type="EMBL" id="KAG5472506.1"/>
    </source>
</evidence>
<comment type="subcellular location">
    <subcellularLocation>
        <location evidence="1">Membrane</location>
    </subcellularLocation>
</comment>
<evidence type="ECO:0000256" key="4">
    <source>
        <dbReference type="ARBA" id="ARBA00022989"/>
    </source>
</evidence>
<keyword evidence="5" id="KW-0472">Membrane</keyword>
<evidence type="ECO:0000256" key="2">
    <source>
        <dbReference type="ARBA" id="ARBA00009160"/>
    </source>
</evidence>
<dbReference type="InterPro" id="IPR007014">
    <property type="entry name" value="FUN14"/>
</dbReference>
<comment type="caution">
    <text evidence="6">The sequence shown here is derived from an EMBL/GenBank/DDBJ whole genome shotgun (WGS) entry which is preliminary data.</text>
</comment>
<dbReference type="GO" id="GO:0016020">
    <property type="term" value="C:membrane"/>
    <property type="evidence" value="ECO:0007669"/>
    <property type="project" value="UniProtKB-SubCell"/>
</dbReference>
<dbReference type="RefSeq" id="XP_067176806.1">
    <property type="nucleotide sequence ID" value="XM_067321438.1"/>
</dbReference>
<keyword evidence="7" id="KW-1185">Reference proteome</keyword>
<evidence type="ECO:0000313" key="7">
    <source>
        <dbReference type="Proteomes" id="UP000673552"/>
    </source>
</evidence>
<evidence type="ECO:0008006" key="8">
    <source>
        <dbReference type="Google" id="ProtNLM"/>
    </source>
</evidence>
<proteinExistence type="inferred from homology"/>
<accession>A0A836KFV1</accession>
<keyword evidence="3" id="KW-0812">Transmembrane</keyword>
<gene>
    <name evidence="6" type="ORF">LSCM1_03907</name>
</gene>
<dbReference type="Proteomes" id="UP000673552">
    <property type="component" value="Unassembled WGS sequence"/>
</dbReference>